<sequence length="101" mass="11619">MKLNLPYISEVAMIQAINVLTTRKVTVLGKWIVFIIVLLIIYWIFKNLQRPKGTPTKPNEIEDMVRCAHCGLHVPRSESIAANDNYFCSNEHRKLHTKTPS</sequence>
<gene>
    <name evidence="2" type="ORF">NMYAN_110077</name>
</gene>
<name>A0A8H8YZS9_9PROT</name>
<organism evidence="2 3">
    <name type="scientific">Nitrosomonas nitrosa</name>
    <dbReference type="NCBI Taxonomy" id="52442"/>
    <lineage>
        <taxon>Bacteria</taxon>
        <taxon>Pseudomonadati</taxon>
        <taxon>Pseudomonadota</taxon>
        <taxon>Betaproteobacteria</taxon>
        <taxon>Nitrosomonadales</taxon>
        <taxon>Nitrosomonadaceae</taxon>
        <taxon>Nitrosomonas</taxon>
    </lineage>
</organism>
<dbReference type="AlphaFoldDB" id="A0A8H8YZS9"/>
<keyword evidence="1" id="KW-0472">Membrane</keyword>
<dbReference type="EMBL" id="CAJNAP010000003">
    <property type="protein sequence ID" value="CAE6491396.1"/>
    <property type="molecule type" value="Genomic_DNA"/>
</dbReference>
<dbReference type="InterPro" id="IPR049708">
    <property type="entry name" value="PP0621-like"/>
</dbReference>
<dbReference type="NCBIfam" id="NF041023">
    <property type="entry name" value="PP0621_fam"/>
    <property type="match status" value="1"/>
</dbReference>
<keyword evidence="1" id="KW-0812">Transmembrane</keyword>
<dbReference type="Proteomes" id="UP000601736">
    <property type="component" value="Unassembled WGS sequence"/>
</dbReference>
<evidence type="ECO:0000313" key="2">
    <source>
        <dbReference type="EMBL" id="CAE6491396.1"/>
    </source>
</evidence>
<feature type="transmembrane region" description="Helical" evidence="1">
    <location>
        <begin position="28"/>
        <end position="45"/>
    </location>
</feature>
<accession>A0A8H8YZS9</accession>
<reference evidence="2" key="1">
    <citation type="submission" date="2021-02" db="EMBL/GenBank/DDBJ databases">
        <authorList>
            <person name="Han P."/>
        </authorList>
    </citation>
    <scope>NUCLEOTIDE SEQUENCE</scope>
    <source>
        <strain evidence="2">Nitrosomonas nitrosa 18-3D</strain>
    </source>
</reference>
<protein>
    <recommendedName>
        <fullName evidence="4">Preprotein translocase subunit YajC</fullName>
    </recommendedName>
</protein>
<keyword evidence="1" id="KW-1133">Transmembrane helix</keyword>
<evidence type="ECO:0008006" key="4">
    <source>
        <dbReference type="Google" id="ProtNLM"/>
    </source>
</evidence>
<evidence type="ECO:0000256" key="1">
    <source>
        <dbReference type="SAM" id="Phobius"/>
    </source>
</evidence>
<proteinExistence type="predicted"/>
<comment type="caution">
    <text evidence="2">The sequence shown here is derived from an EMBL/GenBank/DDBJ whole genome shotgun (WGS) entry which is preliminary data.</text>
</comment>
<evidence type="ECO:0000313" key="3">
    <source>
        <dbReference type="Proteomes" id="UP000601736"/>
    </source>
</evidence>